<dbReference type="EMBL" id="JAGFNP010000001">
    <property type="protein sequence ID" value="MBO3731236.1"/>
    <property type="molecule type" value="Genomic_DNA"/>
</dbReference>
<protein>
    <recommendedName>
        <fullName evidence="4">DUF4367 domain-containing protein</fullName>
    </recommendedName>
</protein>
<evidence type="ECO:0000256" key="1">
    <source>
        <dbReference type="SAM" id="SignalP"/>
    </source>
</evidence>
<keyword evidence="3" id="KW-1185">Reference proteome</keyword>
<name>A0ABS3TYX6_9ACTN</name>
<accession>A0ABS3TYX6</accession>
<feature type="signal peptide" evidence="1">
    <location>
        <begin position="1"/>
        <end position="23"/>
    </location>
</feature>
<keyword evidence="1" id="KW-0732">Signal</keyword>
<proteinExistence type="predicted"/>
<reference evidence="2 3" key="1">
    <citation type="submission" date="2021-03" db="EMBL/GenBank/DDBJ databases">
        <title>Glycomyces sp. nov., a novel actinomycete isolated from soil.</title>
        <authorList>
            <person name="Yang X."/>
            <person name="Xu X."/>
        </authorList>
    </citation>
    <scope>NUCLEOTIDE SEQUENCE [LARGE SCALE GENOMIC DNA]</scope>
    <source>
        <strain evidence="2 3">NEAU-S30</strain>
    </source>
</reference>
<evidence type="ECO:0000313" key="3">
    <source>
        <dbReference type="Proteomes" id="UP000681341"/>
    </source>
</evidence>
<evidence type="ECO:0000313" key="2">
    <source>
        <dbReference type="EMBL" id="MBO3731236.1"/>
    </source>
</evidence>
<comment type="caution">
    <text evidence="2">The sequence shown here is derived from an EMBL/GenBank/DDBJ whole genome shotgun (WGS) entry which is preliminary data.</text>
</comment>
<dbReference type="RefSeq" id="WP_208493898.1">
    <property type="nucleotide sequence ID" value="NZ_JAGFNP010000001.1"/>
</dbReference>
<sequence length="220" mass="24257">MASFKRSAIVAASAAAVFLPATAAAAGDPEIPAEGWEYSEQWDFVQDEYTAEAHEETAEQLNEHFEDWTFDASLEMKRLQNYYIDGENETPVQRKFRADFYVDQTGEGLETALYLPGGISTGIQDVTGGDDFDMHYLVHCRETDTECGEEELEDGTVVAWTTDGTYVEAAAFFEDGSVATVWWGDMNGEAVDVSVEQITALAADLDTEPVWEALEADSES</sequence>
<evidence type="ECO:0008006" key="4">
    <source>
        <dbReference type="Google" id="ProtNLM"/>
    </source>
</evidence>
<organism evidence="2 3">
    <name type="scientific">Glycomyces niveus</name>
    <dbReference type="NCBI Taxonomy" id="2820287"/>
    <lineage>
        <taxon>Bacteria</taxon>
        <taxon>Bacillati</taxon>
        <taxon>Actinomycetota</taxon>
        <taxon>Actinomycetes</taxon>
        <taxon>Glycomycetales</taxon>
        <taxon>Glycomycetaceae</taxon>
        <taxon>Glycomyces</taxon>
    </lineage>
</organism>
<gene>
    <name evidence="2" type="ORF">J5V16_00250</name>
</gene>
<feature type="chain" id="PRO_5045520666" description="DUF4367 domain-containing protein" evidence="1">
    <location>
        <begin position="24"/>
        <end position="220"/>
    </location>
</feature>
<dbReference type="Proteomes" id="UP000681341">
    <property type="component" value="Unassembled WGS sequence"/>
</dbReference>